<dbReference type="PANTHER" id="PTHR30093:SF44">
    <property type="entry name" value="TYPE II SECRETION SYSTEM CORE PROTEIN G"/>
    <property type="match status" value="1"/>
</dbReference>
<evidence type="ECO:0000256" key="5">
    <source>
        <dbReference type="ARBA" id="ARBA00023136"/>
    </source>
</evidence>
<comment type="caution">
    <text evidence="7">The sequence shown here is derived from an EMBL/GenBank/DDBJ whole genome shotgun (WGS) entry which is preliminary data.</text>
</comment>
<dbReference type="AlphaFoldDB" id="A0A3E2VXM2"/>
<keyword evidence="4 6" id="KW-1133">Transmembrane helix</keyword>
<accession>A0A3E2VXM2</accession>
<dbReference type="InterPro" id="IPR012902">
    <property type="entry name" value="N_methyl_site"/>
</dbReference>
<proteinExistence type="predicted"/>
<gene>
    <name evidence="7" type="ORF">DXA38_09745</name>
</gene>
<evidence type="ECO:0000256" key="4">
    <source>
        <dbReference type="ARBA" id="ARBA00022989"/>
    </source>
</evidence>
<comment type="subcellular location">
    <subcellularLocation>
        <location evidence="1">Membrane</location>
        <topology evidence="1">Single-pass membrane protein</topology>
    </subcellularLocation>
</comment>
<dbReference type="Gene3D" id="3.30.700.10">
    <property type="entry name" value="Glycoprotein, Type 4 Pilin"/>
    <property type="match status" value="1"/>
</dbReference>
<dbReference type="NCBIfam" id="TIGR02532">
    <property type="entry name" value="IV_pilin_GFxxxE"/>
    <property type="match status" value="1"/>
</dbReference>
<dbReference type="InterPro" id="IPR045584">
    <property type="entry name" value="Pilin-like"/>
</dbReference>
<reference evidence="7 8" key="1">
    <citation type="submission" date="2018-08" db="EMBL/GenBank/DDBJ databases">
        <title>A genome reference for cultivated species of the human gut microbiota.</title>
        <authorList>
            <person name="Zou Y."/>
            <person name="Xue W."/>
            <person name="Luo G."/>
        </authorList>
    </citation>
    <scope>NUCLEOTIDE SEQUENCE [LARGE SCALE GENOMIC DNA]</scope>
    <source>
        <strain evidence="7 8">OF01-2LB</strain>
    </source>
</reference>
<dbReference type="EMBL" id="QVEV01000012">
    <property type="protein sequence ID" value="RGC15698.1"/>
    <property type="molecule type" value="Genomic_DNA"/>
</dbReference>
<sequence>MHKNKQGFTLIEIIVVLVIIGIVMMLAVPAVMKYSNEAAETKAKSQARAAYLAAQTITLDMIKDNPGVSPQVIMEKINNAEVINKELGIEKTGGKLPSGAGAVNGISCSVKEKDKRIEGCIIDLLDYHDTYLVSLNEITKYNQ</sequence>
<dbReference type="PANTHER" id="PTHR30093">
    <property type="entry name" value="GENERAL SECRETION PATHWAY PROTEIN G"/>
    <property type="match status" value="1"/>
</dbReference>
<dbReference type="Pfam" id="PF07963">
    <property type="entry name" value="N_methyl"/>
    <property type="match status" value="1"/>
</dbReference>
<name>A0A3E2VXM2_CLOIN</name>
<keyword evidence="5 6" id="KW-0472">Membrane</keyword>
<dbReference type="GO" id="GO:0016020">
    <property type="term" value="C:membrane"/>
    <property type="evidence" value="ECO:0007669"/>
    <property type="project" value="UniProtKB-SubCell"/>
</dbReference>
<evidence type="ECO:0000256" key="1">
    <source>
        <dbReference type="ARBA" id="ARBA00004167"/>
    </source>
</evidence>
<feature type="transmembrane region" description="Helical" evidence="6">
    <location>
        <begin position="7"/>
        <end position="32"/>
    </location>
</feature>
<evidence type="ECO:0000256" key="2">
    <source>
        <dbReference type="ARBA" id="ARBA00022481"/>
    </source>
</evidence>
<dbReference type="PROSITE" id="PS00409">
    <property type="entry name" value="PROKAR_NTER_METHYL"/>
    <property type="match status" value="1"/>
</dbReference>
<organism evidence="7 8">
    <name type="scientific">Clostridium innocuum</name>
    <dbReference type="NCBI Taxonomy" id="1522"/>
    <lineage>
        <taxon>Bacteria</taxon>
        <taxon>Bacillati</taxon>
        <taxon>Bacillota</taxon>
        <taxon>Clostridia</taxon>
        <taxon>Eubacteriales</taxon>
        <taxon>Clostridiaceae</taxon>
        <taxon>Clostridium</taxon>
    </lineage>
</organism>
<evidence type="ECO:0000313" key="7">
    <source>
        <dbReference type="EMBL" id="RGC15698.1"/>
    </source>
</evidence>
<keyword evidence="3 6" id="KW-0812">Transmembrane</keyword>
<evidence type="ECO:0000256" key="3">
    <source>
        <dbReference type="ARBA" id="ARBA00022692"/>
    </source>
</evidence>
<dbReference type="SUPFAM" id="SSF54523">
    <property type="entry name" value="Pili subunits"/>
    <property type="match status" value="1"/>
</dbReference>
<evidence type="ECO:0000256" key="6">
    <source>
        <dbReference type="SAM" id="Phobius"/>
    </source>
</evidence>
<protein>
    <submittedName>
        <fullName evidence="7">Prepilin-type N-terminal cleavage/methylation domain-containing protein</fullName>
    </submittedName>
</protein>
<keyword evidence="2" id="KW-0488">Methylation</keyword>
<evidence type="ECO:0000313" key="8">
    <source>
        <dbReference type="Proteomes" id="UP000260025"/>
    </source>
</evidence>
<dbReference type="Proteomes" id="UP000260025">
    <property type="component" value="Unassembled WGS sequence"/>
</dbReference>